<dbReference type="Pfam" id="PF00266">
    <property type="entry name" value="Aminotran_5"/>
    <property type="match status" value="1"/>
</dbReference>
<dbReference type="EMBL" id="CP003490">
    <property type="protein sequence ID" value="AFR71014.1"/>
    <property type="molecule type" value="Genomic_DNA"/>
</dbReference>
<dbReference type="GO" id="GO:0004760">
    <property type="term" value="F:L-serine-pyruvate transaminase activity"/>
    <property type="evidence" value="ECO:0007669"/>
    <property type="project" value="TreeGrafter"/>
</dbReference>
<evidence type="ECO:0000256" key="1">
    <source>
        <dbReference type="ARBA" id="ARBA00001933"/>
    </source>
</evidence>
<dbReference type="PATRIC" id="fig|1133568.3.peg.1678"/>
<evidence type="ECO:0000313" key="12">
    <source>
        <dbReference type="Proteomes" id="UP000007346"/>
    </source>
</evidence>
<dbReference type="InterPro" id="IPR024169">
    <property type="entry name" value="SP_NH2Trfase/AEP_transaminase"/>
</dbReference>
<accession>J9UUS9</accession>
<dbReference type="HOGENOM" id="CLU_027686_1_1_12"/>
<keyword evidence="3 11" id="KW-0032">Aminotransferase</keyword>
<dbReference type="PIRSF" id="PIRSF000524">
    <property type="entry name" value="SPT"/>
    <property type="match status" value="1"/>
</dbReference>
<keyword evidence="4 11" id="KW-0808">Transferase</keyword>
<dbReference type="Gene3D" id="3.90.1150.10">
    <property type="entry name" value="Aspartate Aminotransferase, domain 1"/>
    <property type="match status" value="1"/>
</dbReference>
<evidence type="ECO:0000256" key="4">
    <source>
        <dbReference type="ARBA" id="ARBA00022679"/>
    </source>
</evidence>
<evidence type="ECO:0000256" key="9">
    <source>
        <dbReference type="RuleBase" id="RU004504"/>
    </source>
</evidence>
<evidence type="ECO:0000256" key="7">
    <source>
        <dbReference type="PIRSR" id="PIRSR000524-50"/>
    </source>
</evidence>
<name>J9UUS9_BRAPL</name>
<dbReference type="FunFam" id="3.40.640.10:FF:000027">
    <property type="entry name" value="Serine--pyruvate aminotransferase, mitochondrial"/>
    <property type="match status" value="1"/>
</dbReference>
<dbReference type="KEGG" id="bpj:B2904_orf1681"/>
<dbReference type="GO" id="GO:0008453">
    <property type="term" value="F:alanine-glyoxylate transaminase activity"/>
    <property type="evidence" value="ECO:0007669"/>
    <property type="project" value="TreeGrafter"/>
</dbReference>
<sequence length="381" mass="41961">MRDKTFLMIPGPTPVPESALIEMGKHPMAHRSKEFSNILKEVYDDLKYVFQTKNDVFLFTASGTGAMCAALENIVNEGDKVLCLVIGNFGARWAKIAESRGAEVIKLEVPLGEVIKPQMLEEALNKNKDIKIVTLTHSETSTGAANDVKTLCSIIKKHGALSVVDGITSLCAMEFKTDEWNIDVALSGSQKGFMIAPGLSFLTASEEAFKMHEQCKYPSFYFNWKEHKKSLAKDTTPFTPAVSLISSLHTSLKMIKEEGIENVNKRHKKLSLALRAAIKTIGLKLFVEDDNNASYAITSILPPEGITVPDIRKTLKDDYDIIVANGQGSLENKIFRIGTLGFVCERDLIMAVGALEASLIKLGYKFEVGSGVKKLIEELNK</sequence>
<feature type="domain" description="Aminotransferase class V" evidence="10">
    <location>
        <begin position="28"/>
        <end position="329"/>
    </location>
</feature>
<dbReference type="InterPro" id="IPR015421">
    <property type="entry name" value="PyrdxlP-dep_Trfase_major"/>
</dbReference>
<protein>
    <submittedName>
        <fullName evidence="11">Serine pyruvate aspartate aminotransferase-like enzyme</fullName>
    </submittedName>
</protein>
<dbReference type="PROSITE" id="PS00595">
    <property type="entry name" value="AA_TRANSFER_CLASS_5"/>
    <property type="match status" value="1"/>
</dbReference>
<organism evidence="11 12">
    <name type="scientific">Brachyspira pilosicoli B2904</name>
    <dbReference type="NCBI Taxonomy" id="1133568"/>
    <lineage>
        <taxon>Bacteria</taxon>
        <taxon>Pseudomonadati</taxon>
        <taxon>Spirochaetota</taxon>
        <taxon>Spirochaetia</taxon>
        <taxon>Brachyspirales</taxon>
        <taxon>Brachyspiraceae</taxon>
        <taxon>Brachyspira</taxon>
    </lineage>
</organism>
<feature type="modified residue" description="N6-(pyridoxal phosphate)lysine" evidence="7">
    <location>
        <position position="191"/>
    </location>
</feature>
<dbReference type="RefSeq" id="WP_014936233.1">
    <property type="nucleotide sequence ID" value="NC_018607.1"/>
</dbReference>
<evidence type="ECO:0000256" key="3">
    <source>
        <dbReference type="ARBA" id="ARBA00022576"/>
    </source>
</evidence>
<feature type="binding site" evidence="6">
    <location>
        <position position="336"/>
    </location>
    <ligand>
        <name>substrate</name>
    </ligand>
</feature>
<evidence type="ECO:0000256" key="8">
    <source>
        <dbReference type="RuleBase" id="RU004075"/>
    </source>
</evidence>
<dbReference type="Proteomes" id="UP000007346">
    <property type="component" value="Chromosome"/>
</dbReference>
<proteinExistence type="inferred from homology"/>
<keyword evidence="5 7" id="KW-0663">Pyridoxal phosphate</keyword>
<dbReference type="PANTHER" id="PTHR21152">
    <property type="entry name" value="AMINOTRANSFERASE CLASS V"/>
    <property type="match status" value="1"/>
</dbReference>
<reference evidence="11 12" key="1">
    <citation type="journal article" date="2012" name="BMC Genomics">
        <title>Comparative genomics of Brachyspira pilosicoli strains: genome rearrangements, reductions and correlation of genetic compliment with phenotypic diversity.</title>
        <authorList>
            <person name="Mappley L.J."/>
            <person name="Black M.L."/>
            <person name="Abuoun M."/>
            <person name="Darby A.C."/>
            <person name="Woodward M.J."/>
            <person name="Parkhill J."/>
            <person name="Turner A.K."/>
            <person name="Bellgard M.I."/>
            <person name="La T."/>
            <person name="Phillips N.D."/>
            <person name="La Ragione R.M."/>
            <person name="Hampson D.J."/>
        </authorList>
    </citation>
    <scope>NUCLEOTIDE SEQUENCE [LARGE SCALE GENOMIC DNA]</scope>
    <source>
        <strain evidence="11">B2904</strain>
    </source>
</reference>
<dbReference type="AlphaFoldDB" id="J9UUS9"/>
<dbReference type="InterPro" id="IPR015422">
    <property type="entry name" value="PyrdxlP-dep_Trfase_small"/>
</dbReference>
<evidence type="ECO:0000256" key="2">
    <source>
        <dbReference type="ARBA" id="ARBA00009236"/>
    </source>
</evidence>
<dbReference type="GO" id="GO:0019265">
    <property type="term" value="P:glycine biosynthetic process, by transamination of glyoxylate"/>
    <property type="evidence" value="ECO:0007669"/>
    <property type="project" value="TreeGrafter"/>
</dbReference>
<dbReference type="SUPFAM" id="SSF53383">
    <property type="entry name" value="PLP-dependent transferases"/>
    <property type="match status" value="1"/>
</dbReference>
<dbReference type="InterPro" id="IPR020578">
    <property type="entry name" value="Aminotrans_V_PyrdxlP_BS"/>
</dbReference>
<comment type="similarity">
    <text evidence="2 8">Belongs to the class-V pyridoxal-phosphate-dependent aminotransferase family.</text>
</comment>
<evidence type="ECO:0000313" key="11">
    <source>
        <dbReference type="EMBL" id="AFR71014.1"/>
    </source>
</evidence>
<dbReference type="InterPro" id="IPR000192">
    <property type="entry name" value="Aminotrans_V_dom"/>
</dbReference>
<evidence type="ECO:0000256" key="5">
    <source>
        <dbReference type="ARBA" id="ARBA00022898"/>
    </source>
</evidence>
<gene>
    <name evidence="11" type="ORF">B2904_orf1681</name>
</gene>
<evidence type="ECO:0000256" key="6">
    <source>
        <dbReference type="PIRSR" id="PIRSR000524-1"/>
    </source>
</evidence>
<evidence type="ECO:0000259" key="10">
    <source>
        <dbReference type="Pfam" id="PF00266"/>
    </source>
</evidence>
<dbReference type="Gene3D" id="3.40.640.10">
    <property type="entry name" value="Type I PLP-dependent aspartate aminotransferase-like (Major domain)"/>
    <property type="match status" value="1"/>
</dbReference>
<dbReference type="InterPro" id="IPR015424">
    <property type="entry name" value="PyrdxlP-dep_Trfase"/>
</dbReference>
<comment type="cofactor">
    <cofactor evidence="1 7 9">
        <name>pyridoxal 5'-phosphate</name>
        <dbReference type="ChEBI" id="CHEBI:597326"/>
    </cofactor>
</comment>
<dbReference type="PANTHER" id="PTHR21152:SF40">
    <property type="entry name" value="ALANINE--GLYOXYLATE AMINOTRANSFERASE"/>
    <property type="match status" value="1"/>
</dbReference>
<keyword evidence="11" id="KW-0670">Pyruvate</keyword>